<feature type="region of interest" description="Disordered" evidence="1">
    <location>
        <begin position="95"/>
        <end position="118"/>
    </location>
</feature>
<dbReference type="RefSeq" id="XP_030371345.1">
    <property type="nucleotide sequence ID" value="XM_030515485.1"/>
</dbReference>
<dbReference type="Proteomes" id="UP000504634">
    <property type="component" value="Unplaced"/>
</dbReference>
<reference evidence="3" key="1">
    <citation type="submission" date="2025-08" db="UniProtKB">
        <authorList>
            <consortium name="RefSeq"/>
        </authorList>
    </citation>
    <scope>IDENTIFICATION</scope>
    <source>
        <strain evidence="3">11010-0011.00</strain>
        <tissue evidence="3">Whole body</tissue>
    </source>
</reference>
<keyword evidence="2" id="KW-1185">Reference proteome</keyword>
<evidence type="ECO:0000256" key="1">
    <source>
        <dbReference type="SAM" id="MobiDB-lite"/>
    </source>
</evidence>
<organism evidence="2 3">
    <name type="scientific">Drosophila lebanonensis</name>
    <name type="common">Fruit fly</name>
    <name type="synonym">Scaptodrosophila lebanonensis</name>
    <dbReference type="NCBI Taxonomy" id="7225"/>
    <lineage>
        <taxon>Eukaryota</taxon>
        <taxon>Metazoa</taxon>
        <taxon>Ecdysozoa</taxon>
        <taxon>Arthropoda</taxon>
        <taxon>Hexapoda</taxon>
        <taxon>Insecta</taxon>
        <taxon>Pterygota</taxon>
        <taxon>Neoptera</taxon>
        <taxon>Endopterygota</taxon>
        <taxon>Diptera</taxon>
        <taxon>Brachycera</taxon>
        <taxon>Muscomorpha</taxon>
        <taxon>Ephydroidea</taxon>
        <taxon>Drosophilidae</taxon>
        <taxon>Scaptodrosophila</taxon>
    </lineage>
</organism>
<feature type="compositionally biased region" description="Polar residues" evidence="1">
    <location>
        <begin position="107"/>
        <end position="118"/>
    </location>
</feature>
<dbReference type="GeneID" id="115621751"/>
<gene>
    <name evidence="3" type="primary">LOC115621751</name>
</gene>
<evidence type="ECO:0000313" key="2">
    <source>
        <dbReference type="Proteomes" id="UP000504634"/>
    </source>
</evidence>
<accession>A0A6J2T7V3</accession>
<sequence>MGDLQPDETNLLNNNLSQVSITENSAEIFSNANQLPLETVSQNSIGHRNCNTIRCPATQQKMWATNGRICYRFNGFCHMIKENCRRRNRNQRILQPSTRRICRHQKSQLSKSENLSSN</sequence>
<protein>
    <submittedName>
        <fullName evidence="3">Uncharacterized protein LOC115621751</fullName>
    </submittedName>
</protein>
<name>A0A6J2T7V3_DROLE</name>
<dbReference type="AlphaFoldDB" id="A0A6J2T7V3"/>
<evidence type="ECO:0000313" key="3">
    <source>
        <dbReference type="RefSeq" id="XP_030371345.1"/>
    </source>
</evidence>
<proteinExistence type="predicted"/>